<evidence type="ECO:0000256" key="1">
    <source>
        <dbReference type="ARBA" id="ARBA00022428"/>
    </source>
</evidence>
<sequence>MSVSVFNRCWSKVILETLVRQGVAHFCIAPGSRSTPLTLEAVRLQDTGRATCHTHFDERGLGFLP</sequence>
<keyword evidence="1" id="KW-0474">Menaquinone biosynthesis</keyword>
<accession>A0A336N7S7</accession>
<dbReference type="EC" id="2.2.1.9" evidence="2"/>
<evidence type="ECO:0000313" key="2">
    <source>
        <dbReference type="EMBL" id="SSZ30106.1"/>
    </source>
</evidence>
<dbReference type="Gene3D" id="3.40.50.970">
    <property type="match status" value="1"/>
</dbReference>
<reference evidence="2 3" key="1">
    <citation type="submission" date="2018-06" db="EMBL/GenBank/DDBJ databases">
        <authorList>
            <consortium name="Pathogen Informatics"/>
            <person name="Doyle S."/>
        </authorList>
    </citation>
    <scope>NUCLEOTIDE SEQUENCE [LARGE SCALE GENOMIC DNA]</scope>
    <source>
        <strain evidence="2 3">NCTC5908</strain>
    </source>
</reference>
<keyword evidence="2" id="KW-0808">Transferase</keyword>
<dbReference type="Proteomes" id="UP000253728">
    <property type="component" value="Unassembled WGS sequence"/>
</dbReference>
<organism evidence="2 3">
    <name type="scientific">Aggregatibacter aphrophilus</name>
    <name type="common">Haemophilus aphrophilus</name>
    <dbReference type="NCBI Taxonomy" id="732"/>
    <lineage>
        <taxon>Bacteria</taxon>
        <taxon>Pseudomonadati</taxon>
        <taxon>Pseudomonadota</taxon>
        <taxon>Gammaproteobacteria</taxon>
        <taxon>Pasteurellales</taxon>
        <taxon>Pasteurellaceae</taxon>
        <taxon>Aggregatibacter</taxon>
    </lineage>
</organism>
<evidence type="ECO:0000313" key="3">
    <source>
        <dbReference type="Proteomes" id="UP000253728"/>
    </source>
</evidence>
<dbReference type="GO" id="GO:0009234">
    <property type="term" value="P:menaquinone biosynthetic process"/>
    <property type="evidence" value="ECO:0007669"/>
    <property type="project" value="UniProtKB-KW"/>
</dbReference>
<dbReference type="EMBL" id="UFSP01000003">
    <property type="protein sequence ID" value="SSZ30106.1"/>
    <property type="molecule type" value="Genomic_DNA"/>
</dbReference>
<dbReference type="InterPro" id="IPR029061">
    <property type="entry name" value="THDP-binding"/>
</dbReference>
<name>A0A336N7S7_AGGAP</name>
<gene>
    <name evidence="2" type="primary">menD_2</name>
    <name evidence="2" type="ORF">NCTC5908_01926</name>
</gene>
<dbReference type="SUPFAM" id="SSF52518">
    <property type="entry name" value="Thiamin diphosphate-binding fold (THDP-binding)"/>
    <property type="match status" value="1"/>
</dbReference>
<dbReference type="GO" id="GO:0070204">
    <property type="term" value="F:2-succinyl-5-enolpyruvyl-6-hydroxy-3-cyclohexene-1-carboxylic-acid synthase activity"/>
    <property type="evidence" value="ECO:0007669"/>
    <property type="project" value="UniProtKB-EC"/>
</dbReference>
<dbReference type="PANTHER" id="PTHR42916">
    <property type="entry name" value="2-SUCCINYL-5-ENOLPYRUVYL-6-HYDROXY-3-CYCLOHEXENE-1-CARBOXYLATE SYNTHASE"/>
    <property type="match status" value="1"/>
</dbReference>
<dbReference type="PANTHER" id="PTHR42916:SF1">
    <property type="entry name" value="PROTEIN PHYLLO, CHLOROPLASTIC"/>
    <property type="match status" value="1"/>
</dbReference>
<proteinExistence type="predicted"/>
<dbReference type="AlphaFoldDB" id="A0A336N7S7"/>
<protein>
    <submittedName>
        <fullName evidence="2">2-succinyl-5-enolpyruvyl-6-hydroxy-3-cyclohexene-1-carboxylate synthase</fullName>
        <ecNumber evidence="2">2.2.1.9</ecNumber>
    </submittedName>
</protein>